<organism evidence="3 4">
    <name type="scientific">Trichostrongylus colubriformis</name>
    <name type="common">Black scour worm</name>
    <dbReference type="NCBI Taxonomy" id="6319"/>
    <lineage>
        <taxon>Eukaryota</taxon>
        <taxon>Metazoa</taxon>
        <taxon>Ecdysozoa</taxon>
        <taxon>Nematoda</taxon>
        <taxon>Chromadorea</taxon>
        <taxon>Rhabditida</taxon>
        <taxon>Rhabditina</taxon>
        <taxon>Rhabditomorpha</taxon>
        <taxon>Strongyloidea</taxon>
        <taxon>Trichostrongylidae</taxon>
        <taxon>Trichostrongylus</taxon>
    </lineage>
</organism>
<comment type="caution">
    <text evidence="3">The sequence shown here is derived from an EMBL/GenBank/DDBJ whole genome shotgun (WGS) entry which is preliminary data.</text>
</comment>
<evidence type="ECO:0000313" key="3">
    <source>
        <dbReference type="EMBL" id="KAK5969413.1"/>
    </source>
</evidence>
<evidence type="ECO:0000256" key="2">
    <source>
        <dbReference type="SAM" id="SignalP"/>
    </source>
</evidence>
<gene>
    <name evidence="3" type="ORF">GCK32_013916</name>
</gene>
<keyword evidence="4" id="KW-1185">Reference proteome</keyword>
<evidence type="ECO:0000256" key="1">
    <source>
        <dbReference type="SAM" id="MobiDB-lite"/>
    </source>
</evidence>
<feature type="non-terminal residue" evidence="3">
    <location>
        <position position="87"/>
    </location>
</feature>
<dbReference type="Proteomes" id="UP001331761">
    <property type="component" value="Unassembled WGS sequence"/>
</dbReference>
<dbReference type="EMBL" id="WIXE01020175">
    <property type="protein sequence ID" value="KAK5969413.1"/>
    <property type="molecule type" value="Genomic_DNA"/>
</dbReference>
<dbReference type="AlphaFoldDB" id="A0AAN8FSN3"/>
<feature type="compositionally biased region" description="Low complexity" evidence="1">
    <location>
        <begin position="20"/>
        <end position="59"/>
    </location>
</feature>
<proteinExistence type="predicted"/>
<name>A0AAN8FSN3_TRICO</name>
<feature type="region of interest" description="Disordered" evidence="1">
    <location>
        <begin position="20"/>
        <end position="68"/>
    </location>
</feature>
<accession>A0AAN8FSN3</accession>
<reference evidence="3 4" key="1">
    <citation type="submission" date="2019-10" db="EMBL/GenBank/DDBJ databases">
        <title>Assembly and Annotation for the nematode Trichostrongylus colubriformis.</title>
        <authorList>
            <person name="Martin J."/>
        </authorList>
    </citation>
    <scope>NUCLEOTIDE SEQUENCE [LARGE SCALE GENOMIC DNA]</scope>
    <source>
        <strain evidence="3">G859</strain>
        <tissue evidence="3">Whole worm</tissue>
    </source>
</reference>
<sequence>MRFVFIFGLFVALSVAQDSKLTSTSVTASSTSPSTAKSSPMSTSIEGVGTVSSTVPTSTIQSGGGTVSVSSTVAVGSTVSASSTVAG</sequence>
<protein>
    <submittedName>
        <fullName evidence="3">Uncharacterized protein</fullName>
    </submittedName>
</protein>
<keyword evidence="2" id="KW-0732">Signal</keyword>
<feature type="signal peptide" evidence="2">
    <location>
        <begin position="1"/>
        <end position="16"/>
    </location>
</feature>
<evidence type="ECO:0000313" key="4">
    <source>
        <dbReference type="Proteomes" id="UP001331761"/>
    </source>
</evidence>
<feature type="chain" id="PRO_5042943295" evidence="2">
    <location>
        <begin position="17"/>
        <end position="87"/>
    </location>
</feature>